<evidence type="ECO:0000313" key="11">
    <source>
        <dbReference type="Proteomes" id="UP000267342"/>
    </source>
</evidence>
<gene>
    <name evidence="10" type="ORF">ZBT109_1357</name>
</gene>
<accession>A0A348HER5</accession>
<comment type="similarity">
    <text evidence="5">Belongs to the soluble Thoeris ThsA family.</text>
</comment>
<dbReference type="STRING" id="1123510.GCA_000620025_00347"/>
<keyword evidence="1" id="KW-0378">Hydrolase</keyword>
<organism evidence="10 11">
    <name type="scientific">Zymobacter palmae</name>
    <dbReference type="NCBI Taxonomy" id="33074"/>
    <lineage>
        <taxon>Bacteria</taxon>
        <taxon>Pseudomonadati</taxon>
        <taxon>Pseudomonadota</taxon>
        <taxon>Gammaproteobacteria</taxon>
        <taxon>Oceanospirillales</taxon>
        <taxon>Halomonadaceae</taxon>
        <taxon>Zymobacter group</taxon>
        <taxon>Zymobacter</taxon>
    </lineage>
</organism>
<protein>
    <recommendedName>
        <fullName evidence="6">NAD(+) hydrolase ThsA</fullName>
        <ecNumber evidence="4">3.2.2.5</ecNumber>
    </recommendedName>
</protein>
<dbReference type="SUPFAM" id="SSF52467">
    <property type="entry name" value="DHS-like NAD/FAD-binding domain"/>
    <property type="match status" value="1"/>
</dbReference>
<dbReference type="InterPro" id="IPR029035">
    <property type="entry name" value="DHS-like_NAD/FAD-binding_dom"/>
</dbReference>
<dbReference type="Proteomes" id="UP000267342">
    <property type="component" value="Chromosome"/>
</dbReference>
<evidence type="ECO:0000256" key="1">
    <source>
        <dbReference type="ARBA" id="ARBA00022801"/>
    </source>
</evidence>
<evidence type="ECO:0000259" key="9">
    <source>
        <dbReference type="PROSITE" id="PS50305"/>
    </source>
</evidence>
<reference evidence="10 11" key="1">
    <citation type="submission" date="2018-09" db="EMBL/GenBank/DDBJ databases">
        <title>Zymobacter palmae IAM14233 (=T109) whole genome analysis.</title>
        <authorList>
            <person name="Yanase H."/>
        </authorList>
    </citation>
    <scope>NUCLEOTIDE SEQUENCE [LARGE SCALE GENOMIC DNA]</scope>
    <source>
        <strain evidence="10 11">IAM14233</strain>
    </source>
</reference>
<evidence type="ECO:0000256" key="5">
    <source>
        <dbReference type="ARBA" id="ARBA00035014"/>
    </source>
</evidence>
<keyword evidence="11" id="KW-1185">Reference proteome</keyword>
<evidence type="ECO:0000256" key="2">
    <source>
        <dbReference type="ARBA" id="ARBA00023027"/>
    </source>
</evidence>
<dbReference type="EMBL" id="AP018933">
    <property type="protein sequence ID" value="BBG30117.1"/>
    <property type="molecule type" value="Genomic_DNA"/>
</dbReference>
<dbReference type="InterPro" id="IPR041486">
    <property type="entry name" value="ThsA_STALD"/>
</dbReference>
<name>A0A348HER5_9GAMM</name>
<dbReference type="CDD" id="cd01406">
    <property type="entry name" value="SIR2-like"/>
    <property type="match status" value="1"/>
</dbReference>
<evidence type="ECO:0000256" key="8">
    <source>
        <dbReference type="PROSITE-ProRule" id="PRU00236"/>
    </source>
</evidence>
<comment type="caution">
    <text evidence="8">Lacks conserved residue(s) required for the propagation of feature annotation.</text>
</comment>
<sequence length="478" mass="54272">MKKNHLLLVDTLTKEMAEGNLAIFAGAGFSQGAGFVNWKTLLKPIADELDLDIDKETDLVALAQYHSNANGANRSKLDQMLVTEFSTKVKVTDNHRILARLPIQTYWTTNYDKLIETALEENEKIADVKHTVKQLATTKPKRDAVVYKMHGDVEHASEAVLIRDDYECYHVKMQPYITALSGDLVSKTFLFLGFSFTDPNLDYILSRVRVQYAKHQRQHYCILRNVSQGKDEDQSDFEYRLRKEDLFKQELLRFGIKAVYVDDFKEITAILEEIEHRHKRKTIFISGAAHDYSPWSQSESEHFVHHLSKKISEAEFRVISGFGLGIGSAVISGVIEQTIMSGHRLDSDQLILRPFPQSQSGDRPLKELWTEYRRDMLAHAGIAIFLFGNKVRPGCGEVVPSNGMREEFDLAVAAGVFVIPIGITGSISAELWKEVINSYDETKYEHGKEITPLLQELGTEGTDLDRARNVILRLLELI</sequence>
<keyword evidence="2" id="KW-0520">NAD</keyword>
<proteinExistence type="inferred from homology"/>
<dbReference type="Pfam" id="PF13289">
    <property type="entry name" value="SIR2_2"/>
    <property type="match status" value="1"/>
</dbReference>
<evidence type="ECO:0000256" key="6">
    <source>
        <dbReference type="ARBA" id="ARBA00035033"/>
    </source>
</evidence>
<dbReference type="PROSITE" id="PS50305">
    <property type="entry name" value="SIRTUIN"/>
    <property type="match status" value="1"/>
</dbReference>
<dbReference type="InterPro" id="IPR026590">
    <property type="entry name" value="Ssirtuin_cat_dom"/>
</dbReference>
<dbReference type="GO" id="GO:0051607">
    <property type="term" value="P:defense response to virus"/>
    <property type="evidence" value="ECO:0007669"/>
    <property type="project" value="UniProtKB-KW"/>
</dbReference>
<dbReference type="GO" id="GO:0003953">
    <property type="term" value="F:NAD+ nucleosidase activity"/>
    <property type="evidence" value="ECO:0007669"/>
    <property type="project" value="UniProtKB-EC"/>
</dbReference>
<dbReference type="EC" id="3.2.2.5" evidence="4"/>
<evidence type="ECO:0000256" key="4">
    <source>
        <dbReference type="ARBA" id="ARBA00034327"/>
    </source>
</evidence>
<dbReference type="AlphaFoldDB" id="A0A348HER5"/>
<dbReference type="RefSeq" id="WP_027705712.1">
    <property type="nucleotide sequence ID" value="NZ_AP018933.1"/>
</dbReference>
<evidence type="ECO:0000313" key="10">
    <source>
        <dbReference type="EMBL" id="BBG30117.1"/>
    </source>
</evidence>
<evidence type="ECO:0000256" key="7">
    <source>
        <dbReference type="ARBA" id="ARBA00047575"/>
    </source>
</evidence>
<evidence type="ECO:0000256" key="3">
    <source>
        <dbReference type="ARBA" id="ARBA00023118"/>
    </source>
</evidence>
<feature type="domain" description="Deacetylase sirtuin-type" evidence="9">
    <location>
        <begin position="2"/>
        <end position="281"/>
    </location>
</feature>
<dbReference type="KEGG" id="zpl:ZBT109_1357"/>
<dbReference type="Pfam" id="PF18185">
    <property type="entry name" value="STALD"/>
    <property type="match status" value="1"/>
</dbReference>
<comment type="catalytic activity">
    <reaction evidence="7">
        <text>NAD(+) + H2O = ADP-D-ribose + nicotinamide + H(+)</text>
        <dbReference type="Rhea" id="RHEA:16301"/>
        <dbReference type="ChEBI" id="CHEBI:15377"/>
        <dbReference type="ChEBI" id="CHEBI:15378"/>
        <dbReference type="ChEBI" id="CHEBI:17154"/>
        <dbReference type="ChEBI" id="CHEBI:57540"/>
        <dbReference type="ChEBI" id="CHEBI:57967"/>
        <dbReference type="EC" id="3.2.2.5"/>
    </reaction>
    <physiologicalReaction direction="left-to-right" evidence="7">
        <dbReference type="Rhea" id="RHEA:16302"/>
    </physiologicalReaction>
</comment>
<dbReference type="OrthoDB" id="95129at2"/>
<keyword evidence="3" id="KW-0051">Antiviral defense</keyword>